<dbReference type="Proteomes" id="UP000190423">
    <property type="component" value="Unassembled WGS sequence"/>
</dbReference>
<keyword evidence="2" id="KW-1185">Reference proteome</keyword>
<dbReference type="GeneID" id="78316077"/>
<dbReference type="Pfam" id="PF02681">
    <property type="entry name" value="DUF212"/>
    <property type="match status" value="1"/>
</dbReference>
<accession>A0A1T4JT18</accession>
<dbReference type="RefSeq" id="WP_078932683.1">
    <property type="nucleotide sequence ID" value="NZ_FUWG01000005.1"/>
</dbReference>
<reference evidence="1 2" key="1">
    <citation type="submission" date="2017-02" db="EMBL/GenBank/DDBJ databases">
        <authorList>
            <person name="Peterson S.W."/>
        </authorList>
    </citation>
    <scope>NUCLEOTIDE SEQUENCE [LARGE SCALE GENOMIC DNA]</scope>
    <source>
        <strain evidence="1 2">ATCC BAA-908</strain>
    </source>
</reference>
<dbReference type="STRING" id="261392.SAMN02745149_00765"/>
<dbReference type="AlphaFoldDB" id="A0A1T4JT18"/>
<dbReference type="PANTHER" id="PTHR31446:SF29">
    <property type="entry name" value="ACID PHOSPHATASE_VANADIUM-DEPENDENT HALOPEROXIDASE-RELATED PROTEIN"/>
    <property type="match status" value="1"/>
</dbReference>
<sequence>MFTLLSDQVKKFLSNPVLLACISSWFCAQFIKTVISILYGRIHSLYELVENLIWKTGGLPSSHSALVASLSTTVGFRNGISSDIFILSLCFFMVTIRDAVGVRRSNGIQAQKINEIGRLLNKKDIIDYKPIREVNGHTPMEVTIGCLLGFFIGLAFSLF</sequence>
<dbReference type="InterPro" id="IPR003832">
    <property type="entry name" value="DUF212"/>
</dbReference>
<organism evidence="1 2">
    <name type="scientific">Treponema porcinum</name>
    <dbReference type="NCBI Taxonomy" id="261392"/>
    <lineage>
        <taxon>Bacteria</taxon>
        <taxon>Pseudomonadati</taxon>
        <taxon>Spirochaetota</taxon>
        <taxon>Spirochaetia</taxon>
        <taxon>Spirochaetales</taxon>
        <taxon>Treponemataceae</taxon>
        <taxon>Treponema</taxon>
    </lineage>
</organism>
<evidence type="ECO:0008006" key="3">
    <source>
        <dbReference type="Google" id="ProtNLM"/>
    </source>
</evidence>
<dbReference type="PANTHER" id="PTHR31446">
    <property type="entry name" value="ACID PHOSPHATASE/VANADIUM-DEPENDENT HALOPEROXIDASE-RELATED PROTEIN"/>
    <property type="match status" value="1"/>
</dbReference>
<proteinExistence type="predicted"/>
<evidence type="ECO:0000313" key="2">
    <source>
        <dbReference type="Proteomes" id="UP000190423"/>
    </source>
</evidence>
<protein>
    <recommendedName>
        <fullName evidence="3">Divergent PAP2 family protein</fullName>
    </recommendedName>
</protein>
<evidence type="ECO:0000313" key="1">
    <source>
        <dbReference type="EMBL" id="SJZ33352.1"/>
    </source>
</evidence>
<name>A0A1T4JT18_TREPO</name>
<gene>
    <name evidence="1" type="ORF">SAMN02745149_00765</name>
</gene>
<dbReference type="EMBL" id="FUWG01000005">
    <property type="protein sequence ID" value="SJZ33352.1"/>
    <property type="molecule type" value="Genomic_DNA"/>
</dbReference>
<dbReference type="OrthoDB" id="9792681at2"/>